<dbReference type="OrthoDB" id="2018687at2"/>
<organism evidence="3 4">
    <name type="scientific">Anaerocolumna aminovalerica</name>
    <dbReference type="NCBI Taxonomy" id="1527"/>
    <lineage>
        <taxon>Bacteria</taxon>
        <taxon>Bacillati</taxon>
        <taxon>Bacillota</taxon>
        <taxon>Clostridia</taxon>
        <taxon>Lachnospirales</taxon>
        <taxon>Lachnospiraceae</taxon>
        <taxon>Anaerocolumna</taxon>
    </lineage>
</organism>
<keyword evidence="1 2" id="KW-0732">Signal</keyword>
<feature type="chain" id="PRO_5011550162" description="Ig-like domain (Group 2)" evidence="2">
    <location>
        <begin position="33"/>
        <end position="760"/>
    </location>
</feature>
<dbReference type="RefSeq" id="WP_091684076.1">
    <property type="nucleotide sequence ID" value="NZ_BAABFM010000017.1"/>
</dbReference>
<dbReference type="SUPFAM" id="SSF49373">
    <property type="entry name" value="Invasin/intimin cell-adhesion fragments"/>
    <property type="match status" value="2"/>
</dbReference>
<evidence type="ECO:0008006" key="5">
    <source>
        <dbReference type="Google" id="ProtNLM"/>
    </source>
</evidence>
<accession>A0A1I5C6H1</accession>
<dbReference type="InterPro" id="IPR014755">
    <property type="entry name" value="Cu-Rt/internalin_Ig-like"/>
</dbReference>
<dbReference type="AlphaFoldDB" id="A0A1I5C6H1"/>
<reference evidence="3 4" key="1">
    <citation type="submission" date="2016-10" db="EMBL/GenBank/DDBJ databases">
        <authorList>
            <person name="de Groot N.N."/>
        </authorList>
    </citation>
    <scope>NUCLEOTIDE SEQUENCE [LARGE SCALE GENOMIC DNA]</scope>
    <source>
        <strain evidence="3 4">DSM 1283</strain>
    </source>
</reference>
<dbReference type="Gene3D" id="2.60.40.1220">
    <property type="match status" value="1"/>
</dbReference>
<evidence type="ECO:0000256" key="2">
    <source>
        <dbReference type="SAM" id="SignalP"/>
    </source>
</evidence>
<evidence type="ECO:0000256" key="1">
    <source>
        <dbReference type="ARBA" id="ARBA00022729"/>
    </source>
</evidence>
<proteinExistence type="predicted"/>
<protein>
    <recommendedName>
        <fullName evidence="5">Ig-like domain (Group 2)</fullName>
    </recommendedName>
</protein>
<dbReference type="Gene3D" id="2.60.40.1080">
    <property type="match status" value="2"/>
</dbReference>
<feature type="signal peptide" evidence="2">
    <location>
        <begin position="1"/>
        <end position="32"/>
    </location>
</feature>
<keyword evidence="4" id="KW-1185">Reference proteome</keyword>
<sequence length="760" mass="84407">MKKRILKGITLMITLLLVLPMFSLGNSTTAEAKTNKKYNQRPTFSMTQKTISEDETFTISLENLGSQVKKVYWYSQNKKVATVKVKDKKSATITGKRQGTVFIKCKITYKNGAVVTPSCKVKVYTKAISIKIHNGKLNNQGFHILEEGDKFNFNAKITPGNSNYKTYWFIDNNYVARLYSDGTVKGLKEGVVRLTAVAARSSEEAKTSTVRDTITILVVNDDYDYDDDYEYGDDYDDDDVVKVNVTNITLKEATKIDVAFDRAIDKNTVIGANIALLNSVIITPRWDSQGNIANAPGVLTGTLSEDGKTLSIQSSYVLKGVYEIRLTSSIKSVDGKVLKEFVKEYSVYDTKKPKYEGVDLDNTGLIATFKFSEAMDFTNMIVADGKAATGGQTLEQTTLNIINTRSNYVTSSDRRSLSINLVGIPQSDRNKLLSVRLYNLKDLAGNIIEGDPVTVTFKTNTAYQSQAKIQRVERTDYYYLTVTFDKPIKTAGMLVINNLEGIKGVVDTGNNTKVNYKLSEAAAKLKGYQRVSVGYWDGYNVDPNDKYSDTLQGYNVNFDTNNLLPLPAPVSILQDKEDNSIINVQFNNMLDKASAEKINNYIIPGLIITAAELNNSTNSGVVKLKVQAGSIAVTQNYQISITGVKGYNNSFKEMNSFQTVITLKENRAPELVSYTYYYPISIMLVFNETITGTPSFKVMQNNADLVLSTSINDKTILINLKATPEMGKYMELLPTETNKIMDLAGNKTGSVLNRYIIPAN</sequence>
<dbReference type="InterPro" id="IPR008964">
    <property type="entry name" value="Invasin/intimin_cell_adhesion"/>
</dbReference>
<dbReference type="EMBL" id="FOWD01000002">
    <property type="protein sequence ID" value="SFN82589.1"/>
    <property type="molecule type" value="Genomic_DNA"/>
</dbReference>
<name>A0A1I5C6H1_9FIRM</name>
<gene>
    <name evidence="3" type="ORF">SAMN04489757_102167</name>
</gene>
<evidence type="ECO:0000313" key="4">
    <source>
        <dbReference type="Proteomes" id="UP000198806"/>
    </source>
</evidence>
<dbReference type="STRING" id="1527.SAMN04489757_102167"/>
<dbReference type="Proteomes" id="UP000198806">
    <property type="component" value="Unassembled WGS sequence"/>
</dbReference>
<evidence type="ECO:0000313" key="3">
    <source>
        <dbReference type="EMBL" id="SFN82589.1"/>
    </source>
</evidence>